<evidence type="ECO:0000259" key="7">
    <source>
        <dbReference type="Pfam" id="PF13396"/>
    </source>
</evidence>
<keyword evidence="5 6" id="KW-0472">Membrane</keyword>
<dbReference type="InterPro" id="IPR027379">
    <property type="entry name" value="CLS_N"/>
</dbReference>
<feature type="transmembrane region" description="Helical" evidence="6">
    <location>
        <begin position="6"/>
        <end position="24"/>
    </location>
</feature>
<evidence type="ECO:0000256" key="4">
    <source>
        <dbReference type="ARBA" id="ARBA00022989"/>
    </source>
</evidence>
<evidence type="ECO:0000256" key="3">
    <source>
        <dbReference type="ARBA" id="ARBA00022692"/>
    </source>
</evidence>
<gene>
    <name evidence="8" type="ORF">GCM10007895_00450</name>
</gene>
<keyword evidence="2" id="KW-1003">Cell membrane</keyword>
<reference evidence="8" key="1">
    <citation type="journal article" date="2014" name="Int. J. Syst. Evol. Microbiol.">
        <title>Complete genome sequence of Corynebacterium casei LMG S-19264T (=DSM 44701T), isolated from a smear-ripened cheese.</title>
        <authorList>
            <consortium name="US DOE Joint Genome Institute (JGI-PGF)"/>
            <person name="Walter F."/>
            <person name="Albersmeier A."/>
            <person name="Kalinowski J."/>
            <person name="Ruckert C."/>
        </authorList>
    </citation>
    <scope>NUCLEOTIDE SEQUENCE</scope>
    <source>
        <strain evidence="8">NBRC 101628</strain>
    </source>
</reference>
<evidence type="ECO:0000256" key="6">
    <source>
        <dbReference type="SAM" id="Phobius"/>
    </source>
</evidence>
<accession>A0AA37RTZ5</accession>
<feature type="transmembrane region" description="Helical" evidence="6">
    <location>
        <begin position="36"/>
        <end position="55"/>
    </location>
</feature>
<sequence length="67" mass="7492">MGNIGLLTLVVALLIYLTPIVIIARSDKTQGTEKIIWLFAVVFVSWFACLLYWLVAPVSGVRKPHVH</sequence>
<keyword evidence="3 6" id="KW-0812">Transmembrane</keyword>
<feature type="domain" description="Cardiolipin synthase N-terminal" evidence="7">
    <location>
        <begin position="19"/>
        <end position="55"/>
    </location>
</feature>
<dbReference type="RefSeq" id="WP_095506110.1">
    <property type="nucleotide sequence ID" value="NZ_BSNC01000001.1"/>
</dbReference>
<reference evidence="8" key="2">
    <citation type="submission" date="2023-01" db="EMBL/GenBank/DDBJ databases">
        <title>Draft genome sequence of Paraferrimonas sedimenticola strain NBRC 101628.</title>
        <authorList>
            <person name="Sun Q."/>
            <person name="Mori K."/>
        </authorList>
    </citation>
    <scope>NUCLEOTIDE SEQUENCE</scope>
    <source>
        <strain evidence="8">NBRC 101628</strain>
    </source>
</reference>
<keyword evidence="4 6" id="KW-1133">Transmembrane helix</keyword>
<organism evidence="8 9">
    <name type="scientific">Paraferrimonas sedimenticola</name>
    <dbReference type="NCBI Taxonomy" id="375674"/>
    <lineage>
        <taxon>Bacteria</taxon>
        <taxon>Pseudomonadati</taxon>
        <taxon>Pseudomonadota</taxon>
        <taxon>Gammaproteobacteria</taxon>
        <taxon>Alteromonadales</taxon>
        <taxon>Ferrimonadaceae</taxon>
        <taxon>Paraferrimonas</taxon>
    </lineage>
</organism>
<keyword evidence="9" id="KW-1185">Reference proteome</keyword>
<proteinExistence type="predicted"/>
<evidence type="ECO:0000256" key="5">
    <source>
        <dbReference type="ARBA" id="ARBA00023136"/>
    </source>
</evidence>
<dbReference type="Proteomes" id="UP001161422">
    <property type="component" value="Unassembled WGS sequence"/>
</dbReference>
<comment type="subcellular location">
    <subcellularLocation>
        <location evidence="1">Cell membrane</location>
        <topology evidence="1">Multi-pass membrane protein</topology>
    </subcellularLocation>
</comment>
<evidence type="ECO:0000256" key="2">
    <source>
        <dbReference type="ARBA" id="ARBA00022475"/>
    </source>
</evidence>
<evidence type="ECO:0000256" key="1">
    <source>
        <dbReference type="ARBA" id="ARBA00004651"/>
    </source>
</evidence>
<evidence type="ECO:0000313" key="9">
    <source>
        <dbReference type="Proteomes" id="UP001161422"/>
    </source>
</evidence>
<dbReference type="EMBL" id="BSNC01000001">
    <property type="protein sequence ID" value="GLP94739.1"/>
    <property type="molecule type" value="Genomic_DNA"/>
</dbReference>
<dbReference type="AlphaFoldDB" id="A0AA37RTZ5"/>
<evidence type="ECO:0000313" key="8">
    <source>
        <dbReference type="EMBL" id="GLP94739.1"/>
    </source>
</evidence>
<comment type="caution">
    <text evidence="8">The sequence shown here is derived from an EMBL/GenBank/DDBJ whole genome shotgun (WGS) entry which is preliminary data.</text>
</comment>
<protein>
    <recommendedName>
        <fullName evidence="7">Cardiolipin synthase N-terminal domain-containing protein</fullName>
    </recommendedName>
</protein>
<dbReference type="Pfam" id="PF13396">
    <property type="entry name" value="PLDc_N"/>
    <property type="match status" value="1"/>
</dbReference>
<name>A0AA37RTZ5_9GAMM</name>